<evidence type="ECO:0000256" key="10">
    <source>
        <dbReference type="ARBA" id="ARBA00022982"/>
    </source>
</evidence>
<dbReference type="CTD" id="4538"/>
<feature type="domain" description="NADH:ubiquinone oxidoreductase chain 4 N-terminal" evidence="19">
    <location>
        <begin position="1"/>
        <end position="102"/>
    </location>
</feature>
<evidence type="ECO:0000256" key="17">
    <source>
        <dbReference type="RuleBase" id="RU003297"/>
    </source>
</evidence>
<keyword evidence="10 17" id="KW-0249">Electron transport</keyword>
<evidence type="ECO:0000256" key="4">
    <source>
        <dbReference type="ARBA" id="ARBA00012944"/>
    </source>
</evidence>
<dbReference type="GO" id="GO:0003954">
    <property type="term" value="F:NADH dehydrogenase activity"/>
    <property type="evidence" value="ECO:0007669"/>
    <property type="project" value="TreeGrafter"/>
</dbReference>
<feature type="transmembrane region" description="Helical" evidence="17">
    <location>
        <begin position="110"/>
        <end position="132"/>
    </location>
</feature>
<evidence type="ECO:0000256" key="12">
    <source>
        <dbReference type="ARBA" id="ARBA00023027"/>
    </source>
</evidence>
<evidence type="ECO:0000256" key="5">
    <source>
        <dbReference type="ARBA" id="ARBA00021006"/>
    </source>
</evidence>
<dbReference type="GO" id="GO:0031966">
    <property type="term" value="C:mitochondrial membrane"/>
    <property type="evidence" value="ECO:0007669"/>
    <property type="project" value="UniProtKB-SubCell"/>
</dbReference>
<comment type="function">
    <text evidence="17">Core subunit of the mitochondrial membrane respiratory chain NADH dehydrogenase (Complex I) which catalyzes electron transfer from NADH through the respiratory chain, using ubiquinone as an electron acceptor. Essential for the catalytic activity and assembly of complex I.</text>
</comment>
<feature type="transmembrane region" description="Helical" evidence="17">
    <location>
        <begin position="217"/>
        <end position="240"/>
    </location>
</feature>
<dbReference type="RefSeq" id="YP_008757616.1">
    <property type="nucleotide sequence ID" value="NC_022675.1"/>
</dbReference>
<keyword evidence="8 17" id="KW-0812">Transmembrane</keyword>
<feature type="transmembrane region" description="Helical" evidence="17">
    <location>
        <begin position="330"/>
        <end position="350"/>
    </location>
</feature>
<protein>
    <recommendedName>
        <fullName evidence="5 17">NADH-ubiquinone oxidoreductase chain 4</fullName>
        <ecNumber evidence="4 17">7.1.1.2</ecNumber>
    </recommendedName>
</protein>
<feature type="transmembrane region" description="Helical" evidence="17">
    <location>
        <begin position="57"/>
        <end position="76"/>
    </location>
</feature>
<comment type="similarity">
    <text evidence="3 17">Belongs to the complex I subunit 4 family.</text>
</comment>
<proteinExistence type="inferred from homology"/>
<evidence type="ECO:0000256" key="15">
    <source>
        <dbReference type="ARBA" id="ARBA00023136"/>
    </source>
</evidence>
<dbReference type="Pfam" id="PF01059">
    <property type="entry name" value="Oxidored_q5_N"/>
    <property type="match status" value="1"/>
</dbReference>
<keyword evidence="7 17" id="KW-0679">Respiratory chain</keyword>
<evidence type="ECO:0000256" key="13">
    <source>
        <dbReference type="ARBA" id="ARBA00023075"/>
    </source>
</evidence>
<evidence type="ECO:0000256" key="2">
    <source>
        <dbReference type="ARBA" id="ARBA00004225"/>
    </source>
</evidence>
<evidence type="ECO:0000256" key="8">
    <source>
        <dbReference type="ARBA" id="ARBA00022692"/>
    </source>
</evidence>
<dbReference type="EMBL" id="JN990601">
    <property type="protein sequence ID" value="AEV44881.1"/>
    <property type="molecule type" value="Genomic_DNA"/>
</dbReference>
<comment type="catalytic activity">
    <reaction evidence="16 17">
        <text>a ubiquinone + NADH + 5 H(+)(in) = a ubiquinol + NAD(+) + 4 H(+)(out)</text>
        <dbReference type="Rhea" id="RHEA:29091"/>
        <dbReference type="Rhea" id="RHEA-COMP:9565"/>
        <dbReference type="Rhea" id="RHEA-COMP:9566"/>
        <dbReference type="ChEBI" id="CHEBI:15378"/>
        <dbReference type="ChEBI" id="CHEBI:16389"/>
        <dbReference type="ChEBI" id="CHEBI:17976"/>
        <dbReference type="ChEBI" id="CHEBI:57540"/>
        <dbReference type="ChEBI" id="CHEBI:57945"/>
        <dbReference type="EC" id="7.1.1.2"/>
    </reaction>
</comment>
<feature type="transmembrane region" description="Helical" evidence="17">
    <location>
        <begin position="425"/>
        <end position="446"/>
    </location>
</feature>
<keyword evidence="9" id="KW-1278">Translocase</keyword>
<dbReference type="GO" id="GO:0042773">
    <property type="term" value="P:ATP synthesis coupled electron transport"/>
    <property type="evidence" value="ECO:0007669"/>
    <property type="project" value="InterPro"/>
</dbReference>
<dbReference type="GO" id="GO:0008137">
    <property type="term" value="F:NADH dehydrogenase (ubiquinone) activity"/>
    <property type="evidence" value="ECO:0007669"/>
    <property type="project" value="UniProtKB-UniRule"/>
</dbReference>
<feature type="domain" description="NADH:quinone oxidoreductase/Mrp antiporter transmembrane" evidence="18">
    <location>
        <begin position="107"/>
        <end position="388"/>
    </location>
</feature>
<evidence type="ECO:0000256" key="1">
    <source>
        <dbReference type="ARBA" id="ARBA00003257"/>
    </source>
</evidence>
<feature type="transmembrane region" description="Helical" evidence="17">
    <location>
        <begin position="273"/>
        <end position="295"/>
    </location>
</feature>
<dbReference type="InterPro" id="IPR003918">
    <property type="entry name" value="NADH_UbQ_OxRdtase"/>
</dbReference>
<dbReference type="EC" id="7.1.1.2" evidence="4 17"/>
<reference evidence="20" key="1">
    <citation type="submission" date="2011-11" db="EMBL/GenBank/DDBJ databases">
        <authorList>
            <person name="Chen W.-J."/>
            <person name="Luan Y.-X."/>
        </authorList>
    </citation>
    <scope>NUCLEOTIDE SEQUENCE</scope>
</reference>
<dbReference type="InterPro" id="IPR001750">
    <property type="entry name" value="ND/Mrp_TM"/>
</dbReference>
<dbReference type="PANTHER" id="PTHR43507:SF20">
    <property type="entry name" value="NADH-UBIQUINONE OXIDOREDUCTASE CHAIN 4"/>
    <property type="match status" value="1"/>
</dbReference>
<dbReference type="InterPro" id="IPR000260">
    <property type="entry name" value="NADH4_N"/>
</dbReference>
<evidence type="ECO:0000313" key="20">
    <source>
        <dbReference type="EMBL" id="AEV44881.1"/>
    </source>
</evidence>
<dbReference type="GO" id="GO:0015990">
    <property type="term" value="P:electron transport coupled proton transport"/>
    <property type="evidence" value="ECO:0007669"/>
    <property type="project" value="TreeGrafter"/>
</dbReference>
<feature type="transmembrane region" description="Helical" evidence="17">
    <location>
        <begin position="88"/>
        <end position="104"/>
    </location>
</feature>
<dbReference type="GeneID" id="17427387"/>
<feature type="transmembrane region" description="Helical" evidence="17">
    <location>
        <begin position="139"/>
        <end position="162"/>
    </location>
</feature>
<keyword evidence="13 17" id="KW-0830">Ubiquinone</keyword>
<dbReference type="AlphaFoldDB" id="U3KTK3"/>
<dbReference type="PRINTS" id="PR01437">
    <property type="entry name" value="NUOXDRDTASE4"/>
</dbReference>
<geneLocation type="mitochondrion" evidence="20"/>
<keyword evidence="11 17" id="KW-1133">Transmembrane helix</keyword>
<keyword evidence="15 17" id="KW-0472">Membrane</keyword>
<feature type="transmembrane region" description="Helical" evidence="17">
    <location>
        <begin position="246"/>
        <end position="266"/>
    </location>
</feature>
<evidence type="ECO:0000256" key="9">
    <source>
        <dbReference type="ARBA" id="ARBA00022967"/>
    </source>
</evidence>
<feature type="transmembrane region" description="Helical" evidence="17">
    <location>
        <begin position="182"/>
        <end position="205"/>
    </location>
</feature>
<keyword evidence="14 17" id="KW-0496">Mitochondrion</keyword>
<feature type="transmembrane region" description="Helical" evidence="17">
    <location>
        <begin position="301"/>
        <end position="323"/>
    </location>
</feature>
<feature type="transmembrane region" description="Helical" evidence="17">
    <location>
        <begin position="12"/>
        <end position="37"/>
    </location>
</feature>
<feature type="transmembrane region" description="Helical" evidence="17">
    <location>
        <begin position="370"/>
        <end position="391"/>
    </location>
</feature>
<evidence type="ECO:0000256" key="3">
    <source>
        <dbReference type="ARBA" id="ARBA00009025"/>
    </source>
</evidence>
<organism evidence="20">
    <name type="scientific">Lepidocampa weberi</name>
    <dbReference type="NCBI Taxonomy" id="165470"/>
    <lineage>
        <taxon>Eukaryota</taxon>
        <taxon>Metazoa</taxon>
        <taxon>Ecdysozoa</taxon>
        <taxon>Arthropoda</taxon>
        <taxon>Hexapoda</taxon>
        <taxon>Diplura</taxon>
        <taxon>Rhabdura</taxon>
        <taxon>Campodeoidea</taxon>
        <taxon>Campodeidae</taxon>
        <taxon>Lepidocampa</taxon>
    </lineage>
</organism>
<evidence type="ECO:0000256" key="16">
    <source>
        <dbReference type="ARBA" id="ARBA00049551"/>
    </source>
</evidence>
<accession>U3KTK3</accession>
<comment type="function">
    <text evidence="1">Core subunit of the mitochondrial membrane respiratory chain NADH dehydrogenase (Complex I) that is believed to belong to the minimal assembly required for catalysis. Complex I functions in the transfer of electrons from NADH to the respiratory chain. The immediate electron acceptor for the enzyme is believed to be ubiquinone.</text>
</comment>
<evidence type="ECO:0000256" key="14">
    <source>
        <dbReference type="ARBA" id="ARBA00023128"/>
    </source>
</evidence>
<evidence type="ECO:0000256" key="6">
    <source>
        <dbReference type="ARBA" id="ARBA00022448"/>
    </source>
</evidence>
<comment type="subcellular location">
    <subcellularLocation>
        <location evidence="2 17">Mitochondrion membrane</location>
        <topology evidence="2 17">Multi-pass membrane protein</topology>
    </subcellularLocation>
</comment>
<dbReference type="Pfam" id="PF00361">
    <property type="entry name" value="Proton_antipo_M"/>
    <property type="match status" value="1"/>
</dbReference>
<sequence>MLNFLFSIFFMVFMLFFRSGWELVLNFFFVLFFIFFFTKSLGLGLMDMGSGLSVDMYGYMLISLCFWIFPLMMLASLTMSNYGSYNKLFVFMVVFLLLVLYLVFSCQDLMLFYISFEASLIPIFIMVFGWGYQPERLQAGLYMLFYTLMASMPLLLLILYNVGVSQSGDFFMLGKLSEEKNFYVYIYFVMAFLVKLPVFFFHLWLPKAHVEAPVSGSMVLAAILLKLGGYGLFKVIGLVVHEQVSAVWLWPVFGLFGSGVLGVLSIRQFDMKALIAYSSVVHMGMVMSGLMSMSLVGISGAFIVMVGHGLCSSGLFCLVNVIYERIGSRSILLGSGMLMLMPSMALWWFLLLSSNMSAPPSLNLLGEINLMISIVGMSFYMMIFLSMILFFSGGYNLYLYSSVQHGKTFWGSVSFSCGRLSEYHLFFLHWVPLNYMILCGYVFSYLCSLSKI</sequence>
<dbReference type="GO" id="GO:0048039">
    <property type="term" value="F:ubiquinone binding"/>
    <property type="evidence" value="ECO:0007669"/>
    <property type="project" value="TreeGrafter"/>
</dbReference>
<dbReference type="PANTHER" id="PTHR43507">
    <property type="entry name" value="NADH-UBIQUINONE OXIDOREDUCTASE CHAIN 4"/>
    <property type="match status" value="1"/>
</dbReference>
<evidence type="ECO:0000259" key="19">
    <source>
        <dbReference type="Pfam" id="PF01059"/>
    </source>
</evidence>
<keyword evidence="6 17" id="KW-0813">Transport</keyword>
<keyword evidence="12 17" id="KW-0520">NAD</keyword>
<gene>
    <name evidence="20" type="primary">ND4</name>
</gene>
<name>U3KTK3_9HEXA</name>
<reference evidence="20" key="2">
    <citation type="journal article" date="2014" name="Genome Biol. Evol.">
        <title>Comparative analysis of mitochondrial genomes in diplura (hexapoda, arthropoda): taxon sampling is crucial for phylogenetic inferences.</title>
        <authorList>
            <person name="Chen W.J."/>
            <person name="Koch M."/>
            <person name="Mallatt J.M."/>
            <person name="Luan Y.X."/>
        </authorList>
    </citation>
    <scope>NUCLEOTIDE SEQUENCE</scope>
</reference>
<evidence type="ECO:0000256" key="11">
    <source>
        <dbReference type="ARBA" id="ARBA00022989"/>
    </source>
</evidence>
<evidence type="ECO:0000256" key="7">
    <source>
        <dbReference type="ARBA" id="ARBA00022660"/>
    </source>
</evidence>
<evidence type="ECO:0000259" key="18">
    <source>
        <dbReference type="Pfam" id="PF00361"/>
    </source>
</evidence>